<dbReference type="Proteomes" id="UP000827872">
    <property type="component" value="Linkage Group LG03"/>
</dbReference>
<evidence type="ECO:0000313" key="1">
    <source>
        <dbReference type="EMBL" id="KAH7992380.1"/>
    </source>
</evidence>
<gene>
    <name evidence="1" type="ORF">K3G42_022008</name>
</gene>
<protein>
    <submittedName>
        <fullName evidence="1">Uncharacterized protein</fullName>
    </submittedName>
</protein>
<organism evidence="1 2">
    <name type="scientific">Sphaerodactylus townsendi</name>
    <dbReference type="NCBI Taxonomy" id="933632"/>
    <lineage>
        <taxon>Eukaryota</taxon>
        <taxon>Metazoa</taxon>
        <taxon>Chordata</taxon>
        <taxon>Craniata</taxon>
        <taxon>Vertebrata</taxon>
        <taxon>Euteleostomi</taxon>
        <taxon>Lepidosauria</taxon>
        <taxon>Squamata</taxon>
        <taxon>Bifurcata</taxon>
        <taxon>Gekkota</taxon>
        <taxon>Sphaerodactylidae</taxon>
        <taxon>Sphaerodactylus</taxon>
    </lineage>
</organism>
<keyword evidence="2" id="KW-1185">Reference proteome</keyword>
<comment type="caution">
    <text evidence="1">The sequence shown here is derived from an EMBL/GenBank/DDBJ whole genome shotgun (WGS) entry which is preliminary data.</text>
</comment>
<sequence>MGIRLTVVSTWTALHTAPERLSLSVEQTMKLMETCVLFARQLGERETLLFSTWGSAAKTQNLTATTESDAIQFYLALR</sequence>
<dbReference type="EMBL" id="CM037616">
    <property type="protein sequence ID" value="KAH7992380.1"/>
    <property type="molecule type" value="Genomic_DNA"/>
</dbReference>
<evidence type="ECO:0000313" key="2">
    <source>
        <dbReference type="Proteomes" id="UP000827872"/>
    </source>
</evidence>
<accession>A0ACB8EJ93</accession>
<proteinExistence type="predicted"/>
<name>A0ACB8EJ93_9SAUR</name>
<reference evidence="1" key="1">
    <citation type="submission" date="2021-08" db="EMBL/GenBank/DDBJ databases">
        <title>The first chromosome-level gecko genome reveals the dynamic sex chromosomes of Neotropical dwarf geckos (Sphaerodactylidae: Sphaerodactylus).</title>
        <authorList>
            <person name="Pinto B.J."/>
            <person name="Keating S.E."/>
            <person name="Gamble T."/>
        </authorList>
    </citation>
    <scope>NUCLEOTIDE SEQUENCE</scope>
    <source>
        <strain evidence="1">TG3544</strain>
    </source>
</reference>